<proteinExistence type="predicted"/>
<accession>A0A0L0GFW7</accession>
<evidence type="ECO:0000313" key="2">
    <source>
        <dbReference type="Proteomes" id="UP000054560"/>
    </source>
</evidence>
<organism evidence="1 2">
    <name type="scientific">Sphaeroforma arctica JP610</name>
    <dbReference type="NCBI Taxonomy" id="667725"/>
    <lineage>
        <taxon>Eukaryota</taxon>
        <taxon>Ichthyosporea</taxon>
        <taxon>Ichthyophonida</taxon>
        <taxon>Sphaeroforma</taxon>
    </lineage>
</organism>
<keyword evidence="2" id="KW-1185">Reference proteome</keyword>
<name>A0A0L0GFW7_9EUKA</name>
<evidence type="ECO:0000313" key="1">
    <source>
        <dbReference type="EMBL" id="KNC87173.1"/>
    </source>
</evidence>
<dbReference type="AlphaFoldDB" id="A0A0L0GFW7"/>
<gene>
    <name evidence="1" type="ORF">SARC_00701</name>
</gene>
<dbReference type="Proteomes" id="UP000054560">
    <property type="component" value="Unassembled WGS sequence"/>
</dbReference>
<dbReference type="EMBL" id="KQ241620">
    <property type="protein sequence ID" value="KNC87173.1"/>
    <property type="molecule type" value="Genomic_DNA"/>
</dbReference>
<sequence length="163" mass="17734">MCSKHARSHAHPAYPTYYLWRSAIKAALEERGKDLSASQYAMRMFMTAFRMGLILVKGVSSGPTAATQGKLYLLRTRGGVEQLKAKSAKLQAATKASKLQGFQAPLTRCEEAITSTVANHLPMPAQAYGTQPIPSKTLPMVDHRTREVDASCTYEAPSASSET</sequence>
<reference evidence="1 2" key="1">
    <citation type="submission" date="2011-02" db="EMBL/GenBank/DDBJ databases">
        <title>The Genome Sequence of Sphaeroforma arctica JP610.</title>
        <authorList>
            <consortium name="The Broad Institute Genome Sequencing Platform"/>
            <person name="Russ C."/>
            <person name="Cuomo C."/>
            <person name="Young S.K."/>
            <person name="Zeng Q."/>
            <person name="Gargeya S."/>
            <person name="Alvarado L."/>
            <person name="Berlin A."/>
            <person name="Chapman S.B."/>
            <person name="Chen Z."/>
            <person name="Freedman E."/>
            <person name="Gellesch M."/>
            <person name="Goldberg J."/>
            <person name="Griggs A."/>
            <person name="Gujja S."/>
            <person name="Heilman E."/>
            <person name="Heiman D."/>
            <person name="Howarth C."/>
            <person name="Mehta T."/>
            <person name="Neiman D."/>
            <person name="Pearson M."/>
            <person name="Roberts A."/>
            <person name="Saif S."/>
            <person name="Shea T."/>
            <person name="Shenoy N."/>
            <person name="Sisk P."/>
            <person name="Stolte C."/>
            <person name="Sykes S."/>
            <person name="White J."/>
            <person name="Yandava C."/>
            <person name="Burger G."/>
            <person name="Gray M.W."/>
            <person name="Holland P.W.H."/>
            <person name="King N."/>
            <person name="Lang F.B.F."/>
            <person name="Roger A.J."/>
            <person name="Ruiz-Trillo I."/>
            <person name="Haas B."/>
            <person name="Nusbaum C."/>
            <person name="Birren B."/>
        </authorList>
    </citation>
    <scope>NUCLEOTIDE SEQUENCE [LARGE SCALE GENOMIC DNA]</scope>
    <source>
        <strain evidence="1 2">JP610</strain>
    </source>
</reference>
<dbReference type="RefSeq" id="XP_014161075.1">
    <property type="nucleotide sequence ID" value="XM_014305600.1"/>
</dbReference>
<dbReference type="GeneID" id="25901205"/>
<protein>
    <submittedName>
        <fullName evidence="1">Uncharacterized protein</fullName>
    </submittedName>
</protein>